<keyword evidence="1" id="KW-0472">Membrane</keyword>
<evidence type="ECO:0000313" key="3">
    <source>
        <dbReference type="EMBL" id="OHT13672.1"/>
    </source>
</evidence>
<dbReference type="RefSeq" id="XP_068366808.1">
    <property type="nucleotide sequence ID" value="XM_068498780.1"/>
</dbReference>
<organism evidence="3 4">
    <name type="scientific">Tritrichomonas foetus</name>
    <dbReference type="NCBI Taxonomy" id="1144522"/>
    <lineage>
        <taxon>Eukaryota</taxon>
        <taxon>Metamonada</taxon>
        <taxon>Parabasalia</taxon>
        <taxon>Tritrichomonadida</taxon>
        <taxon>Tritrichomonadidae</taxon>
        <taxon>Tritrichomonas</taxon>
    </lineage>
</organism>
<dbReference type="InterPro" id="IPR025390">
    <property type="entry name" value="Dsc3_C"/>
</dbReference>
<name>A0A1J4KS06_9EUKA</name>
<dbReference type="AlphaFoldDB" id="A0A1J4KS06"/>
<reference evidence="3" key="1">
    <citation type="submission" date="2016-10" db="EMBL/GenBank/DDBJ databases">
        <authorList>
            <person name="Benchimol M."/>
            <person name="Almeida L.G."/>
            <person name="Vasconcelos A.T."/>
            <person name="Perreira-Neves A."/>
            <person name="Rosa I.A."/>
            <person name="Tasca T."/>
            <person name="Bogo M.R."/>
            <person name="de Souza W."/>
        </authorList>
    </citation>
    <scope>NUCLEOTIDE SEQUENCE [LARGE SCALE GENOMIC DNA]</scope>
    <source>
        <strain evidence="3">K</strain>
    </source>
</reference>
<dbReference type="VEuPathDB" id="TrichDB:TRFO_16105"/>
<dbReference type="EMBL" id="MLAK01000493">
    <property type="protein sequence ID" value="OHT13672.1"/>
    <property type="molecule type" value="Genomic_DNA"/>
</dbReference>
<feature type="transmembrane region" description="Helical" evidence="1">
    <location>
        <begin position="219"/>
        <end position="239"/>
    </location>
</feature>
<proteinExistence type="predicted"/>
<keyword evidence="4" id="KW-1185">Reference proteome</keyword>
<sequence length="269" mass="30420">MSSGDLVKDMKEFTINAMFTDGSKRTYSIKRSFTVSDLISNISNDETVTIPPDRTVAIIYRGRILKPTDIWSAIETNLDDFSVQVCFRVSQTASQRPQIQELRGFDRLQRMNYTSEQIAEIRQNFHQMHGTVNDPAESRLDAEDEWFPVIFNQENPLDAFNINLNNLPGNASNANNNNRRNFLAPITNINANNENHLPPNPIVGDIGDEAQESSAMMQLFIGFILGLVFGILSFLVVLVNLRDKHMMIGILIGLGGNFLLSFFYGYPFF</sequence>
<keyword evidence="1" id="KW-1133">Transmembrane helix</keyword>
<evidence type="ECO:0000313" key="4">
    <source>
        <dbReference type="Proteomes" id="UP000179807"/>
    </source>
</evidence>
<dbReference type="PANTHER" id="PTHR28049">
    <property type="entry name" value="TRANSMEMBRANE PROTEIN YOR223W"/>
    <property type="match status" value="1"/>
</dbReference>
<dbReference type="OrthoDB" id="2556122at2759"/>
<dbReference type="GeneID" id="94833484"/>
<dbReference type="PANTHER" id="PTHR28049:SF1">
    <property type="entry name" value="DSC E3 UBIQUITIN LIGASE COMPLEX SUBUNIT 3"/>
    <property type="match status" value="1"/>
</dbReference>
<protein>
    <recommendedName>
        <fullName evidence="2">DSC E3 ubiquitin ligase complex subunit 3 C-terminal domain-containing protein</fullName>
    </recommendedName>
</protein>
<comment type="caution">
    <text evidence="3">The sequence shown here is derived from an EMBL/GenBank/DDBJ whole genome shotgun (WGS) entry which is preliminary data.</text>
</comment>
<dbReference type="Pfam" id="PF13373">
    <property type="entry name" value="Dsc3_C"/>
    <property type="match status" value="1"/>
</dbReference>
<dbReference type="SUPFAM" id="SSF54236">
    <property type="entry name" value="Ubiquitin-like"/>
    <property type="match status" value="1"/>
</dbReference>
<dbReference type="Proteomes" id="UP000179807">
    <property type="component" value="Unassembled WGS sequence"/>
</dbReference>
<accession>A0A1J4KS06</accession>
<feature type="transmembrane region" description="Helical" evidence="1">
    <location>
        <begin position="246"/>
        <end position="266"/>
    </location>
</feature>
<dbReference type="InterPro" id="IPR045226">
    <property type="entry name" value="Dsc3"/>
</dbReference>
<dbReference type="GO" id="GO:0044695">
    <property type="term" value="C:Dsc E3 ubiquitin ligase complex"/>
    <property type="evidence" value="ECO:0007669"/>
    <property type="project" value="InterPro"/>
</dbReference>
<gene>
    <name evidence="3" type="ORF">TRFO_16105</name>
</gene>
<evidence type="ECO:0000256" key="1">
    <source>
        <dbReference type="SAM" id="Phobius"/>
    </source>
</evidence>
<evidence type="ECO:0000259" key="2">
    <source>
        <dbReference type="Pfam" id="PF13373"/>
    </source>
</evidence>
<dbReference type="InterPro" id="IPR029071">
    <property type="entry name" value="Ubiquitin-like_domsf"/>
</dbReference>
<keyword evidence="1" id="KW-0812">Transmembrane</keyword>
<feature type="domain" description="DSC E3 ubiquitin ligase complex subunit 3 C-terminal" evidence="2">
    <location>
        <begin position="103"/>
        <end position="262"/>
    </location>
</feature>